<gene>
    <name evidence="1" type="ORF">ACFQPE_08665</name>
</gene>
<sequence length="216" mass="24049">MGILDSLRQALGMSAEADATRPASPEDLFGMSTAYMTMEADLGYDPAGAAALCFAGVDSTDFERTEREVERILEAGEVETGTTARFETDSHGYQWVVLEDTDFEDLVTSIHFAADTFIEEGFGDRLLAAVFAFEKRAGPSGRRTGDGATVEGGTPVYWIYSFRRGAYYPFAPRPGHERDSGAEFKLQSVLDGELTVEEEKEYWYPLWPDRGRHPWE</sequence>
<dbReference type="AlphaFoldDB" id="A0ABD6A8G3"/>
<dbReference type="InterPro" id="IPR054383">
    <property type="entry name" value="PspAB-like"/>
</dbReference>
<comment type="caution">
    <text evidence="1">The sequence shown here is derived from an EMBL/GenBank/DDBJ whole genome shotgun (WGS) entry which is preliminary data.</text>
</comment>
<protein>
    <submittedName>
        <fullName evidence="1">Uncharacterized protein</fullName>
    </submittedName>
</protein>
<reference evidence="1 2" key="1">
    <citation type="journal article" date="2019" name="Int. J. Syst. Evol. Microbiol.">
        <title>The Global Catalogue of Microorganisms (GCM) 10K type strain sequencing project: providing services to taxonomists for standard genome sequencing and annotation.</title>
        <authorList>
            <consortium name="The Broad Institute Genomics Platform"/>
            <consortium name="The Broad Institute Genome Sequencing Center for Infectious Disease"/>
            <person name="Wu L."/>
            <person name="Ma J."/>
        </authorList>
    </citation>
    <scope>NUCLEOTIDE SEQUENCE [LARGE SCALE GENOMIC DNA]</scope>
    <source>
        <strain evidence="1 2">PSR21</strain>
    </source>
</reference>
<dbReference type="EMBL" id="JBHTBF010000002">
    <property type="protein sequence ID" value="MFC7316864.1"/>
    <property type="molecule type" value="Genomic_DNA"/>
</dbReference>
<name>A0ABD6A8G3_9EURY</name>
<proteinExistence type="predicted"/>
<evidence type="ECO:0000313" key="2">
    <source>
        <dbReference type="Proteomes" id="UP001596547"/>
    </source>
</evidence>
<dbReference type="RefSeq" id="WP_276303875.1">
    <property type="nucleotide sequence ID" value="NZ_CP119992.1"/>
</dbReference>
<evidence type="ECO:0000313" key="1">
    <source>
        <dbReference type="EMBL" id="MFC7316864.1"/>
    </source>
</evidence>
<dbReference type="Pfam" id="PF22742">
    <property type="entry name" value="PspAB"/>
    <property type="match status" value="1"/>
</dbReference>
<accession>A0ABD6A8G3</accession>
<dbReference type="Proteomes" id="UP001596547">
    <property type="component" value="Unassembled WGS sequence"/>
</dbReference>
<dbReference type="GeneID" id="79316483"/>
<organism evidence="1 2">
    <name type="scientific">Halomarina halobia</name>
    <dbReference type="NCBI Taxonomy" id="3033386"/>
    <lineage>
        <taxon>Archaea</taxon>
        <taxon>Methanobacteriati</taxon>
        <taxon>Methanobacteriota</taxon>
        <taxon>Stenosarchaea group</taxon>
        <taxon>Halobacteria</taxon>
        <taxon>Halobacteriales</taxon>
        <taxon>Natronomonadaceae</taxon>
        <taxon>Halomarina</taxon>
    </lineage>
</organism>
<keyword evidence="2" id="KW-1185">Reference proteome</keyword>